<dbReference type="PANTHER" id="PTHR30267">
    <property type="entry name" value="PROTEIN KINASE PRKA"/>
    <property type="match status" value="1"/>
</dbReference>
<dbReference type="AlphaFoldDB" id="A0A1M5DJ36"/>
<gene>
    <name evidence="2" type="ORF">SAMN04488522_103257</name>
</gene>
<dbReference type="GO" id="GO:0004672">
    <property type="term" value="F:protein kinase activity"/>
    <property type="evidence" value="ECO:0007669"/>
    <property type="project" value="TreeGrafter"/>
</dbReference>
<dbReference type="OrthoDB" id="9760760at2"/>
<dbReference type="Pfam" id="PF00158">
    <property type="entry name" value="Sigma54_activat"/>
    <property type="match status" value="1"/>
</dbReference>
<name>A0A1M5DJ36_9SPHI</name>
<dbReference type="PANTHER" id="PTHR30267:SF2">
    <property type="entry name" value="PROTEIN PRKA"/>
    <property type="match status" value="1"/>
</dbReference>
<evidence type="ECO:0000313" key="3">
    <source>
        <dbReference type="Proteomes" id="UP000184287"/>
    </source>
</evidence>
<dbReference type="EMBL" id="FQUQ01000003">
    <property type="protein sequence ID" value="SHF66997.1"/>
    <property type="molecule type" value="Genomic_DNA"/>
</dbReference>
<evidence type="ECO:0000259" key="1">
    <source>
        <dbReference type="Pfam" id="PF00158"/>
    </source>
</evidence>
<dbReference type="InterPro" id="IPR027417">
    <property type="entry name" value="P-loop_NTPase"/>
</dbReference>
<dbReference type="SUPFAM" id="SSF52540">
    <property type="entry name" value="P-loop containing nucleoside triphosphate hydrolases"/>
    <property type="match status" value="1"/>
</dbReference>
<protein>
    <submittedName>
        <fullName evidence="2">Magnesium chelatase subunit I</fullName>
    </submittedName>
</protein>
<proteinExistence type="predicted"/>
<feature type="domain" description="Sigma-54 factor interaction" evidence="1">
    <location>
        <begin position="169"/>
        <end position="227"/>
    </location>
</feature>
<evidence type="ECO:0000313" key="2">
    <source>
        <dbReference type="EMBL" id="SHF66997.1"/>
    </source>
</evidence>
<dbReference type="Gene3D" id="3.40.50.300">
    <property type="entry name" value="P-loop containing nucleotide triphosphate hydrolases"/>
    <property type="match status" value="1"/>
</dbReference>
<accession>A0A1M5DJ36</accession>
<sequence>MDHITIKTLGQLKASNYKSLAVKDELRKNLITQLQSNEAGFEGILGYDETVIPELQTAILSRHNILLLGLRGQAKTRIARLMVNLLDEYIPYVAGSEIFDDPLNPISWYAKHEILIHGDETPISWQHRSERYTEKLATPDVTVADLIGDVDPIKAATLKLTYNDERVIHFGLIPRAHRSIFVINELPDLQARIQVALFNMLQEKDIQIRGFKLRLPLDVQFVFTANPEDYTNRGSIVTPLKDRIESQILTHYPKTIAISRKITFQEAKISEEQNACIESDGLVKDLVEQVAFEARQSEFIDQKSGVSARLTISAYENLISSAERRMLVNREKKTFVRLSDLVGIVPAITGKIELVYEGELEGPAKVAHTLIGKAIKSLFNRYFPDPEKAKKSKSANPYLSITEWFTEGNTLDLSDRLTLANYKKELMQVEGLNALVKQFHPKLSENQTLLMMEFVLHGLAEYSQLNKKYLESGFGFSDMFDSLFSTGPDEEEDDLDFR</sequence>
<dbReference type="STRING" id="288992.SAMN04488522_103257"/>
<dbReference type="GO" id="GO:0006355">
    <property type="term" value="P:regulation of DNA-templated transcription"/>
    <property type="evidence" value="ECO:0007669"/>
    <property type="project" value="InterPro"/>
</dbReference>
<dbReference type="GO" id="GO:0005524">
    <property type="term" value="F:ATP binding"/>
    <property type="evidence" value="ECO:0007669"/>
    <property type="project" value="InterPro"/>
</dbReference>
<dbReference type="Proteomes" id="UP000184287">
    <property type="component" value="Unassembled WGS sequence"/>
</dbReference>
<dbReference type="InterPro" id="IPR002078">
    <property type="entry name" value="Sigma_54_int"/>
</dbReference>
<organism evidence="2 3">
    <name type="scientific">Pedobacter caeni</name>
    <dbReference type="NCBI Taxonomy" id="288992"/>
    <lineage>
        <taxon>Bacteria</taxon>
        <taxon>Pseudomonadati</taxon>
        <taxon>Bacteroidota</taxon>
        <taxon>Sphingobacteriia</taxon>
        <taxon>Sphingobacteriales</taxon>
        <taxon>Sphingobacteriaceae</taxon>
        <taxon>Pedobacter</taxon>
    </lineage>
</organism>
<keyword evidence="3" id="KW-1185">Reference proteome</keyword>
<reference evidence="3" key="1">
    <citation type="submission" date="2016-11" db="EMBL/GenBank/DDBJ databases">
        <authorList>
            <person name="Varghese N."/>
            <person name="Submissions S."/>
        </authorList>
    </citation>
    <scope>NUCLEOTIDE SEQUENCE [LARGE SCALE GENOMIC DNA]</scope>
    <source>
        <strain evidence="3">DSM 16990</strain>
    </source>
</reference>
<dbReference type="RefSeq" id="WP_073232074.1">
    <property type="nucleotide sequence ID" value="NZ_FQUQ01000003.1"/>
</dbReference>